<gene>
    <name evidence="1" type="ORF">LK09_00570</name>
</gene>
<evidence type="ECO:0000313" key="2">
    <source>
        <dbReference type="Proteomes" id="UP000031030"/>
    </source>
</evidence>
<dbReference type="InterPro" id="IPR046151">
    <property type="entry name" value="DUF6153"/>
</dbReference>
<evidence type="ECO:0000313" key="1">
    <source>
        <dbReference type="EMBL" id="KHK99867.1"/>
    </source>
</evidence>
<dbReference type="STRING" id="1348253.LK09_00570"/>
<proteinExistence type="predicted"/>
<name>A0A0B2ADJ1_9MICO</name>
<keyword evidence="2" id="KW-1185">Reference proteome</keyword>
<dbReference type="Pfam" id="PF19650">
    <property type="entry name" value="DUF6153"/>
    <property type="match status" value="1"/>
</dbReference>
<dbReference type="EMBL" id="JTDK01000001">
    <property type="protein sequence ID" value="KHK99867.1"/>
    <property type="molecule type" value="Genomic_DNA"/>
</dbReference>
<dbReference type="AlphaFoldDB" id="A0A0B2ADJ1"/>
<dbReference type="Proteomes" id="UP000031030">
    <property type="component" value="Unassembled WGS sequence"/>
</dbReference>
<reference evidence="1 2" key="1">
    <citation type="submission" date="2014-11" db="EMBL/GenBank/DDBJ databases">
        <title>Genome sequence of Microbacterium mangrovi MUSC 115(T).</title>
        <authorList>
            <person name="Lee L.-H."/>
        </authorList>
    </citation>
    <scope>NUCLEOTIDE SEQUENCE [LARGE SCALE GENOMIC DNA]</scope>
    <source>
        <strain evidence="1 2">MUSC 115</strain>
    </source>
</reference>
<sequence length="120" mass="11894">MGGRLLLVVLLLAGLLGMHVLTAAPLDSAGGMPAGHHSQTSTIAADATMNGGVHGGCRTAMDHTGSAMCVPGPVENGAAVIPVPHGAVPASIAAVTDPAPPRDAPRHLALSHGDLSIYRT</sequence>
<comment type="caution">
    <text evidence="1">The sequence shown here is derived from an EMBL/GenBank/DDBJ whole genome shotgun (WGS) entry which is preliminary data.</text>
</comment>
<protein>
    <submittedName>
        <fullName evidence="1">Uncharacterized protein</fullName>
    </submittedName>
</protein>
<accession>A0A0B2ADJ1</accession>
<organism evidence="1 2">
    <name type="scientific">Microbacterium mangrovi</name>
    <dbReference type="NCBI Taxonomy" id="1348253"/>
    <lineage>
        <taxon>Bacteria</taxon>
        <taxon>Bacillati</taxon>
        <taxon>Actinomycetota</taxon>
        <taxon>Actinomycetes</taxon>
        <taxon>Micrococcales</taxon>
        <taxon>Microbacteriaceae</taxon>
        <taxon>Microbacterium</taxon>
    </lineage>
</organism>